<sequence>MTDHDPNDHRPLLGRRALLLGGSVAALAAAAAAWELWPAPDAGPAPFRPALGPDGLVTNEYAFRNQQAADARVSQDWVATSGSLFARDGAGWTGAPDGDSPGPASDRHTGSSVFRLVTRRRDFGDCQVTARVRLQAPGTTGRTPSQDWDGAHLWLRYRSPQQLYALSFRRRDGHVEIKRKTPGPDADTSDQGDYRTLAEGKHSFPYGEWHEVGASARTMPDGRVHLTLTVDGATVLETVDDDPERLTAPGGVGLRGDNTDLEFRDFRIGSY</sequence>
<reference evidence="2 3" key="1">
    <citation type="submission" date="2022-06" db="EMBL/GenBank/DDBJ databases">
        <title>Sequencing the genomes of 1000 actinobacteria strains.</title>
        <authorList>
            <person name="Klenk H.-P."/>
        </authorList>
    </citation>
    <scope>NUCLEOTIDE SEQUENCE [LARGE SCALE GENOMIC DNA]</scope>
    <source>
        <strain evidence="2 3">DSM 41656</strain>
    </source>
</reference>
<evidence type="ECO:0008006" key="4">
    <source>
        <dbReference type="Google" id="ProtNLM"/>
    </source>
</evidence>
<protein>
    <recommendedName>
        <fullName evidence="4">3-keto-disaccharide hydrolase domain-containing protein</fullName>
    </recommendedName>
</protein>
<dbReference type="EMBL" id="JAMZDX010000006">
    <property type="protein sequence ID" value="MCP2313200.1"/>
    <property type="molecule type" value="Genomic_DNA"/>
</dbReference>
<evidence type="ECO:0000313" key="2">
    <source>
        <dbReference type="EMBL" id="MCP2313200.1"/>
    </source>
</evidence>
<evidence type="ECO:0000313" key="3">
    <source>
        <dbReference type="Proteomes" id="UP001206483"/>
    </source>
</evidence>
<gene>
    <name evidence="2" type="ORF">FHR36_006381</name>
</gene>
<evidence type="ECO:0000256" key="1">
    <source>
        <dbReference type="SAM" id="MobiDB-lite"/>
    </source>
</evidence>
<dbReference type="InterPro" id="IPR006311">
    <property type="entry name" value="TAT_signal"/>
</dbReference>
<proteinExistence type="predicted"/>
<accession>A0ABT1J6Y8</accession>
<comment type="caution">
    <text evidence="2">The sequence shown here is derived from an EMBL/GenBank/DDBJ whole genome shotgun (WGS) entry which is preliminary data.</text>
</comment>
<feature type="region of interest" description="Disordered" evidence="1">
    <location>
        <begin position="88"/>
        <end position="111"/>
    </location>
</feature>
<dbReference type="Proteomes" id="UP001206483">
    <property type="component" value="Unassembled WGS sequence"/>
</dbReference>
<dbReference type="PROSITE" id="PS51318">
    <property type="entry name" value="TAT"/>
    <property type="match status" value="1"/>
</dbReference>
<name>A0ABT1J6Y8_9ACTN</name>
<dbReference type="Gene3D" id="2.60.120.560">
    <property type="entry name" value="Exo-inulinase, domain 1"/>
    <property type="match status" value="1"/>
</dbReference>
<keyword evidence="3" id="KW-1185">Reference proteome</keyword>
<organism evidence="2 3">
    <name type="scientific">Kitasatospora paracochleata</name>
    <dbReference type="NCBI Taxonomy" id="58354"/>
    <lineage>
        <taxon>Bacteria</taxon>
        <taxon>Bacillati</taxon>
        <taxon>Actinomycetota</taxon>
        <taxon>Actinomycetes</taxon>
        <taxon>Kitasatosporales</taxon>
        <taxon>Streptomycetaceae</taxon>
        <taxon>Kitasatospora</taxon>
    </lineage>
</organism>
<dbReference type="RefSeq" id="WP_253802812.1">
    <property type="nucleotide sequence ID" value="NZ_BAAAUB010000062.1"/>
</dbReference>